<feature type="region of interest" description="Disordered" evidence="1">
    <location>
        <begin position="325"/>
        <end position="351"/>
    </location>
</feature>
<name>A0A6J7AR60_9ZZZZ</name>
<feature type="compositionally biased region" description="Basic residues" evidence="1">
    <location>
        <begin position="37"/>
        <end position="56"/>
    </location>
</feature>
<dbReference type="AlphaFoldDB" id="A0A6J7AR60"/>
<feature type="region of interest" description="Disordered" evidence="1">
    <location>
        <begin position="157"/>
        <end position="269"/>
    </location>
</feature>
<evidence type="ECO:0000256" key="1">
    <source>
        <dbReference type="SAM" id="MobiDB-lite"/>
    </source>
</evidence>
<evidence type="ECO:0000313" key="2">
    <source>
        <dbReference type="EMBL" id="CAB4835183.1"/>
    </source>
</evidence>
<proteinExistence type="predicted"/>
<feature type="compositionally biased region" description="Basic residues" evidence="1">
    <location>
        <begin position="337"/>
        <end position="347"/>
    </location>
</feature>
<feature type="compositionally biased region" description="Basic residues" evidence="1">
    <location>
        <begin position="176"/>
        <end position="200"/>
    </location>
</feature>
<feature type="compositionally biased region" description="Basic residues" evidence="1">
    <location>
        <begin position="219"/>
        <end position="229"/>
    </location>
</feature>
<feature type="region of interest" description="Disordered" evidence="1">
    <location>
        <begin position="367"/>
        <end position="386"/>
    </location>
</feature>
<organism evidence="2">
    <name type="scientific">freshwater metagenome</name>
    <dbReference type="NCBI Taxonomy" id="449393"/>
    <lineage>
        <taxon>unclassified sequences</taxon>
        <taxon>metagenomes</taxon>
        <taxon>ecological metagenomes</taxon>
    </lineage>
</organism>
<feature type="region of interest" description="Disordered" evidence="1">
    <location>
        <begin position="86"/>
        <end position="122"/>
    </location>
</feature>
<accession>A0A6J7AR60</accession>
<reference evidence="2" key="1">
    <citation type="submission" date="2020-05" db="EMBL/GenBank/DDBJ databases">
        <authorList>
            <person name="Chiriac C."/>
            <person name="Salcher M."/>
            <person name="Ghai R."/>
            <person name="Kavagutti S V."/>
        </authorList>
    </citation>
    <scope>NUCLEOTIDE SEQUENCE</scope>
</reference>
<sequence length="402" mass="47327">MAAAHRRHRHRTPARRHRPSCAGGRTGRPHGGSTRPGSRHRHALRCPRRHRRRHGFTPRSPVACQSGDRALGYRSDRTVVHRQSCNSRAFGRPRGDLRSRRRRAADLEQGTRPVDGPRRTARSGRVLPRFRPRAHRRRVGDARPDVERALLAQDIPGAHQHTGRHPDSATPPATPRVHRRHRSTVRRQRVRRQRWHCHLPPRHDGRSEGRNAQPPFCHRTLRRRQHRRGWRDPRRDGHGPRPDRDHRHPVLRPHRHTRRRTARGCAAPTPRPVGCHRRCGGLRQQDRTTHRGRCGHLRPGLHRQPVGLCRVHRCRRCCSAAARSAARRSRRGDGWPHRSRRPARRHVLQRDDGCHHRRRRWCQRADRRPDRGEAGDRRHARAARALHSRHRLRRGRLVQRRW</sequence>
<protein>
    <submittedName>
        <fullName evidence="2">Unannotated protein</fullName>
    </submittedName>
</protein>
<feature type="compositionally biased region" description="Basic residues" evidence="1">
    <location>
        <begin position="249"/>
        <end position="262"/>
    </location>
</feature>
<feature type="compositionally biased region" description="Basic and acidic residues" evidence="1">
    <location>
        <begin position="230"/>
        <end position="248"/>
    </location>
</feature>
<feature type="compositionally biased region" description="Basic residues" evidence="1">
    <location>
        <begin position="1"/>
        <end position="19"/>
    </location>
</feature>
<feature type="region of interest" description="Disordered" evidence="1">
    <location>
        <begin position="1"/>
        <end position="63"/>
    </location>
</feature>
<gene>
    <name evidence="2" type="ORF">UFOPK3099_02700</name>
</gene>
<dbReference type="EMBL" id="CAFAAV010000295">
    <property type="protein sequence ID" value="CAB4835183.1"/>
    <property type="molecule type" value="Genomic_DNA"/>
</dbReference>
<feature type="compositionally biased region" description="Basic and acidic residues" evidence="1">
    <location>
        <begin position="367"/>
        <end position="377"/>
    </location>
</feature>